<proteinExistence type="predicted"/>
<accession>A0ACD0NLA4</accession>
<dbReference type="EMBL" id="KZ820846">
    <property type="protein sequence ID" value="PWN46606.1"/>
    <property type="molecule type" value="Genomic_DNA"/>
</dbReference>
<reference evidence="1 2" key="1">
    <citation type="journal article" date="2018" name="Mol. Biol. Evol.">
        <title>Broad Genomic Sampling Reveals a Smut Pathogenic Ancestry of the Fungal Clade Ustilaginomycotina.</title>
        <authorList>
            <person name="Kijpornyongpan T."/>
            <person name="Mondo S.J."/>
            <person name="Barry K."/>
            <person name="Sandor L."/>
            <person name="Lee J."/>
            <person name="Lipzen A."/>
            <person name="Pangilinan J."/>
            <person name="LaButti K."/>
            <person name="Hainaut M."/>
            <person name="Henrissat B."/>
            <person name="Grigoriev I.V."/>
            <person name="Spatafora J.W."/>
            <person name="Aime M.C."/>
        </authorList>
    </citation>
    <scope>NUCLEOTIDE SEQUENCE [LARGE SCALE GENOMIC DNA]</scope>
    <source>
        <strain evidence="1 2">SA 807</strain>
    </source>
</reference>
<keyword evidence="2" id="KW-1185">Reference proteome</keyword>
<feature type="non-terminal residue" evidence="1">
    <location>
        <position position="802"/>
    </location>
</feature>
<gene>
    <name evidence="1" type="ORF">IE53DRAFT_391224</name>
</gene>
<name>A0ACD0NLA4_9BASI</name>
<organism evidence="1 2">
    <name type="scientific">Violaceomyces palustris</name>
    <dbReference type="NCBI Taxonomy" id="1673888"/>
    <lineage>
        <taxon>Eukaryota</taxon>
        <taxon>Fungi</taxon>
        <taxon>Dikarya</taxon>
        <taxon>Basidiomycota</taxon>
        <taxon>Ustilaginomycotina</taxon>
        <taxon>Ustilaginomycetes</taxon>
        <taxon>Violaceomycetales</taxon>
        <taxon>Violaceomycetaceae</taxon>
        <taxon>Violaceomyces</taxon>
    </lineage>
</organism>
<protein>
    <submittedName>
        <fullName evidence="1">Uncharacterized protein</fullName>
    </submittedName>
</protein>
<evidence type="ECO:0000313" key="1">
    <source>
        <dbReference type="EMBL" id="PWN46606.1"/>
    </source>
</evidence>
<evidence type="ECO:0000313" key="2">
    <source>
        <dbReference type="Proteomes" id="UP000245626"/>
    </source>
</evidence>
<sequence length="802" mass="88748">MLPDELIHYIIVLACTLPPPETPYAKFLRHRRRKQSVLPHLDVQTTLKLCYLSSQHHAILASLLYRSPRIPNPVTLALFARALTLRPALGRLVKHLWVGHTYVGESLPINALNFGLGGYSAGYSLNLLPVRQSPGLHPSLPPEHILTPSFELRAAELASFHCRSHNCASTSYTPVDPDYLLRGILIDVPGTGDRDTSGSWRWIGVDEWVMRLWDGRELITELRWIAKREWYRERRRLRVAAAQRGTKLSAAGVKPHPDARDRVHDHAFRPRHPQDRRPCTQNDPIDFGDSDRYVTNPLPPSAASSQHEAPAAPASQASRPTAEPRELYNEESDGELIEFERMACVDDFKERACSLLDTNLVTIENENENGGGYSTMKIGKHRIEEWYLYLIAGAQARGKIAARRAWIIEHGGGGGGTSSSTGNNNSGSSSNSSNSIGSGGHNNNNNTFHDHGRSRDSNSHPSLSSSGRSTPSSVPLGQQSMAALSEEQEDLLMLQDQYLKEPNPKNHFGHPTIYARSGATYLLIGGEPPGDDLNLRSDARSDFGIGEDSDSDLSFNSTDSEDDYLSDEEAGAAREEGPVGGGGGAGDSNIIMQSGQEVEQEQERRRRQSALEEQERRARNAELRREEKQRGKLPYVTELERERHEDQADLWGGEHNFSSNGNERAGVSNSFSATSRRGMSYGCSSSVLRSCLLQGDDGYRESPKETELRESWEKRKRDENLMLSSITLGSILAQLKTVLTMAPKLETLALDGFLERAVCGRRAAGGMGKLRCVSLGPPPPYWSSPLLFAHAASSSTRQVRRD</sequence>
<dbReference type="Proteomes" id="UP000245626">
    <property type="component" value="Unassembled WGS sequence"/>
</dbReference>